<dbReference type="Gene3D" id="3.90.190.10">
    <property type="entry name" value="Protein tyrosine phosphatase superfamily"/>
    <property type="match status" value="1"/>
</dbReference>
<dbReference type="PROSITE" id="PS00383">
    <property type="entry name" value="TYR_PHOSPHATASE_1"/>
    <property type="match status" value="1"/>
</dbReference>
<organism evidence="2 3">
    <name type="scientific">Ophiostoma piceae (strain UAMH 11346)</name>
    <name type="common">Sap stain fungus</name>
    <dbReference type="NCBI Taxonomy" id="1262450"/>
    <lineage>
        <taxon>Eukaryota</taxon>
        <taxon>Fungi</taxon>
        <taxon>Dikarya</taxon>
        <taxon>Ascomycota</taxon>
        <taxon>Pezizomycotina</taxon>
        <taxon>Sordariomycetes</taxon>
        <taxon>Sordariomycetidae</taxon>
        <taxon>Ophiostomatales</taxon>
        <taxon>Ophiostomataceae</taxon>
        <taxon>Ophiostoma</taxon>
    </lineage>
</organism>
<dbReference type="SUPFAM" id="SSF52799">
    <property type="entry name" value="(Phosphotyrosine protein) phosphatases II"/>
    <property type="match status" value="1"/>
</dbReference>
<dbReference type="InterPro" id="IPR016130">
    <property type="entry name" value="Tyr_Pase_AS"/>
</dbReference>
<dbReference type="InterPro" id="IPR026893">
    <property type="entry name" value="Tyr/Ser_Pase_IphP-type"/>
</dbReference>
<dbReference type="EMBL" id="KE148156">
    <property type="protein sequence ID" value="EPE05323.1"/>
    <property type="molecule type" value="Genomic_DNA"/>
</dbReference>
<dbReference type="eggNOG" id="ENOG502S0PE">
    <property type="taxonomic scope" value="Eukaryota"/>
</dbReference>
<dbReference type="GO" id="GO:0004721">
    <property type="term" value="F:phosphoprotein phosphatase activity"/>
    <property type="evidence" value="ECO:0007669"/>
    <property type="project" value="InterPro"/>
</dbReference>
<name>S3CGB5_OPHP1</name>
<gene>
    <name evidence="2" type="ORF">F503_02062</name>
</gene>
<dbReference type="HOGENOM" id="CLU_057546_1_3_1"/>
<dbReference type="STRING" id="1262450.S3CGB5"/>
<dbReference type="OrthoDB" id="449382at2759"/>
<dbReference type="PANTHER" id="PTHR31126">
    <property type="entry name" value="TYROSINE-PROTEIN PHOSPHATASE"/>
    <property type="match status" value="1"/>
</dbReference>
<dbReference type="VEuPathDB" id="FungiDB:F503_02062"/>
<dbReference type="Pfam" id="PF13350">
    <property type="entry name" value="Y_phosphatase3"/>
    <property type="match status" value="1"/>
</dbReference>
<dbReference type="PANTHER" id="PTHR31126:SF1">
    <property type="entry name" value="TYROSINE SPECIFIC PROTEIN PHOSPHATASES DOMAIN-CONTAINING PROTEIN"/>
    <property type="match status" value="1"/>
</dbReference>
<accession>S3CGB5</accession>
<evidence type="ECO:0000256" key="1">
    <source>
        <dbReference type="SAM" id="MobiDB-lite"/>
    </source>
</evidence>
<evidence type="ECO:0000313" key="3">
    <source>
        <dbReference type="Proteomes" id="UP000016923"/>
    </source>
</evidence>
<reference evidence="2 3" key="1">
    <citation type="journal article" date="2013" name="BMC Genomics">
        <title>The genome and transcriptome of the pine saprophyte Ophiostoma piceae, and a comparison with the bark beetle-associated pine pathogen Grosmannia clavigera.</title>
        <authorList>
            <person name="Haridas S."/>
            <person name="Wang Y."/>
            <person name="Lim L."/>
            <person name="Massoumi Alamouti S."/>
            <person name="Jackman S."/>
            <person name="Docking R."/>
            <person name="Robertson G."/>
            <person name="Birol I."/>
            <person name="Bohlmann J."/>
            <person name="Breuil C."/>
        </authorList>
    </citation>
    <scope>NUCLEOTIDE SEQUENCE [LARGE SCALE GENOMIC DNA]</scope>
    <source>
        <strain evidence="2 3">UAMH 11346</strain>
    </source>
</reference>
<sequence>MSAYGAPNPETPTTLPSPPFVHLKGIPNFRDLGGSPIGDDGSVAVRRKYLFRCAEPTQASSEAVEKIRSLGITHIFDLRSLPEIERMQVSSTGSRVTEWPGVERVFTPVFRDVGYDPVSLAKRHADYQDERPEGMVNAYRAILTQGGPAYGAIMRHVAKNLSPDTGLIFHCTAGKDRTGVLGALILSMCGVSDDIVADEYNLTEAGLGDWTEFLVRAVMKQGAASEAGARRMVGARRESMLDTLKMIRAEFGGPEAYFEDKCGLSKKEIAEIKAFLTVKQTPEFS</sequence>
<dbReference type="AlphaFoldDB" id="S3CGB5"/>
<protein>
    <submittedName>
        <fullName evidence="2">Tyrosine phosphatase</fullName>
    </submittedName>
</protein>
<dbReference type="InterPro" id="IPR029021">
    <property type="entry name" value="Prot-tyrosine_phosphatase-like"/>
</dbReference>
<evidence type="ECO:0000313" key="2">
    <source>
        <dbReference type="EMBL" id="EPE05323.1"/>
    </source>
</evidence>
<dbReference type="Proteomes" id="UP000016923">
    <property type="component" value="Unassembled WGS sequence"/>
</dbReference>
<keyword evidence="3" id="KW-1185">Reference proteome</keyword>
<proteinExistence type="predicted"/>
<feature type="region of interest" description="Disordered" evidence="1">
    <location>
        <begin position="1"/>
        <end position="20"/>
    </location>
</feature>
<dbReference type="OMA" id="HTIFDFR"/>